<dbReference type="Proteomes" id="UP001230426">
    <property type="component" value="Unassembled WGS sequence"/>
</dbReference>
<reference evidence="2 3" key="1">
    <citation type="submission" date="2023-07" db="EMBL/GenBank/DDBJ databases">
        <title>Sequencing the genomes of 1000 actinobacteria strains.</title>
        <authorList>
            <person name="Klenk H.-P."/>
        </authorList>
    </citation>
    <scope>NUCLEOTIDE SEQUENCE [LARGE SCALE GENOMIC DNA]</scope>
    <source>
        <strain evidence="2 3">DSM 44109</strain>
    </source>
</reference>
<name>A0ABT9R2C4_9ACTN</name>
<comment type="caution">
    <text evidence="2">The sequence shown here is derived from an EMBL/GenBank/DDBJ whole genome shotgun (WGS) entry which is preliminary data.</text>
</comment>
<gene>
    <name evidence="2" type="ORF">J2S55_002649</name>
</gene>
<evidence type="ECO:0000313" key="2">
    <source>
        <dbReference type="EMBL" id="MDP9863383.1"/>
    </source>
</evidence>
<organism evidence="2 3">
    <name type="scientific">Streptosporangium brasiliense</name>
    <dbReference type="NCBI Taxonomy" id="47480"/>
    <lineage>
        <taxon>Bacteria</taxon>
        <taxon>Bacillati</taxon>
        <taxon>Actinomycetota</taxon>
        <taxon>Actinomycetes</taxon>
        <taxon>Streptosporangiales</taxon>
        <taxon>Streptosporangiaceae</taxon>
        <taxon>Streptosporangium</taxon>
    </lineage>
</organism>
<keyword evidence="3" id="KW-1185">Reference proteome</keyword>
<dbReference type="RefSeq" id="WP_306860217.1">
    <property type="nucleotide sequence ID" value="NZ_JAUSRB010000002.1"/>
</dbReference>
<dbReference type="EMBL" id="JAUSRB010000002">
    <property type="protein sequence ID" value="MDP9863383.1"/>
    <property type="molecule type" value="Genomic_DNA"/>
</dbReference>
<sequence length="120" mass="11717">MSPPPPFPAAIAVPPLSQVATAGFPLPPSVRPVATGTFPLPPFPAAIAVPSPIRVAMAGFPAPPSVRPVATGPFPIPPSGSGGRTPASALSSTPSLRSTPTSVRGSITILGLVLGEVAGA</sequence>
<proteinExistence type="predicted"/>
<feature type="region of interest" description="Disordered" evidence="1">
    <location>
        <begin position="71"/>
        <end position="102"/>
    </location>
</feature>
<evidence type="ECO:0000313" key="3">
    <source>
        <dbReference type="Proteomes" id="UP001230426"/>
    </source>
</evidence>
<accession>A0ABT9R2C4</accession>
<feature type="compositionally biased region" description="Low complexity" evidence="1">
    <location>
        <begin position="84"/>
        <end position="102"/>
    </location>
</feature>
<protein>
    <submittedName>
        <fullName evidence="2">Uncharacterized protein</fullName>
    </submittedName>
</protein>
<evidence type="ECO:0000256" key="1">
    <source>
        <dbReference type="SAM" id="MobiDB-lite"/>
    </source>
</evidence>